<organism evidence="3">
    <name type="scientific">Rodentolepis nana</name>
    <name type="common">Dwarf tapeworm</name>
    <name type="synonym">Hymenolepis nana</name>
    <dbReference type="NCBI Taxonomy" id="102285"/>
    <lineage>
        <taxon>Eukaryota</taxon>
        <taxon>Metazoa</taxon>
        <taxon>Spiralia</taxon>
        <taxon>Lophotrochozoa</taxon>
        <taxon>Platyhelminthes</taxon>
        <taxon>Cestoda</taxon>
        <taxon>Eucestoda</taxon>
        <taxon>Cyclophyllidea</taxon>
        <taxon>Hymenolepididae</taxon>
        <taxon>Rodentolepis</taxon>
    </lineage>
</organism>
<dbReference type="EMBL" id="UZAE01013159">
    <property type="protein sequence ID" value="VDO08520.1"/>
    <property type="molecule type" value="Genomic_DNA"/>
</dbReference>
<dbReference type="InterPro" id="IPR015915">
    <property type="entry name" value="Kelch-typ_b-propeller"/>
</dbReference>
<accession>A0A158QJ11</accession>
<dbReference type="SUPFAM" id="SSF117281">
    <property type="entry name" value="Kelch motif"/>
    <property type="match status" value="2"/>
</dbReference>
<dbReference type="AlphaFoldDB" id="A0A158QJ11"/>
<dbReference type="Proteomes" id="UP000278807">
    <property type="component" value="Unassembled WGS sequence"/>
</dbReference>
<evidence type="ECO:0000313" key="1">
    <source>
        <dbReference type="EMBL" id="VDO08520.1"/>
    </source>
</evidence>
<evidence type="ECO:0000313" key="2">
    <source>
        <dbReference type="Proteomes" id="UP000278807"/>
    </source>
</evidence>
<evidence type="ECO:0000313" key="3">
    <source>
        <dbReference type="WBParaSite" id="HNAJ_0001069001-mRNA-1"/>
    </source>
</evidence>
<gene>
    <name evidence="1" type="ORF">HNAJ_LOCUS10685</name>
</gene>
<protein>
    <submittedName>
        <fullName evidence="3">Protein kinase domain-containing protein</fullName>
    </submittedName>
</protein>
<dbReference type="Gene3D" id="2.120.10.80">
    <property type="entry name" value="Kelch-type beta propeller"/>
    <property type="match status" value="1"/>
</dbReference>
<reference evidence="1 2" key="2">
    <citation type="submission" date="2018-11" db="EMBL/GenBank/DDBJ databases">
        <authorList>
            <consortium name="Pathogen Informatics"/>
        </authorList>
    </citation>
    <scope>NUCLEOTIDE SEQUENCE [LARGE SCALE GENOMIC DNA]</scope>
</reference>
<reference evidence="3" key="1">
    <citation type="submission" date="2016-04" db="UniProtKB">
        <authorList>
            <consortium name="WormBaseParasite"/>
        </authorList>
    </citation>
    <scope>IDENTIFICATION</scope>
</reference>
<sequence>MPTPRSSTGAAHIPGVGDIVVGGYTVTGPHLNKAEIFLTTSSPLGHAGSWCEITPMLHSRSRPTSEFFNGSVYVASDLLNSISSVEMLSLFTEGPPQWTEVIKPTFKLDSSISFNGSLLFGLRSSFTMNSRRLHNWRSVGIALMKSDADAYEGIRAEMIDCAQIIHMPEAPFTKYFLLARQEFTWKRKFFTKASAQLTDVSMSLGRKSSILEMPMHRDRCSLIPTKVYMTKVDVVFDVKDLKEVGIQCGDEVYVAGVTASKPKYIDDSYGHFERAQLNQKATNLLNQSGNLREIHSTLSSLVSQPRLRMGSVLGTPIRFAGPLISQQPMTAIINQSPIMTCECGRQYTVGELERQLISMEFDASEALGRVDFQFSTNKPLRHITTTFSTFSSQDRVAAEASRITSAHIGEGGRQFTFTELSNPPIITSQYSPSARPLEQSGIRCNCGRHFAARTGKKSTFTCDCGRQYGGISMPPLSNQKCTFPQWRKLPPMTTRRYGTGAAHIPGVGDLVFGGYMETGDDSRGVHNAEIVLTTSSPLGYAGSGCEIAYMLQSRAYPKAEFFNGSVYVVEIVLTTSSPLGYAGSGCEIAYMLQSRAYPKAEFFNGSVYVVGPPAILSSPPNVPISFPLAESLALTLSHQNNNLHSSSISRLVQLRNKLIEASVNPFPK</sequence>
<keyword evidence="2" id="KW-1185">Reference proteome</keyword>
<dbReference type="WBParaSite" id="HNAJ_0001069001-mRNA-1">
    <property type="protein sequence ID" value="HNAJ_0001069001-mRNA-1"/>
    <property type="gene ID" value="HNAJ_0001069001"/>
</dbReference>
<dbReference type="STRING" id="102285.A0A158QJ11"/>
<name>A0A158QJ11_RODNA</name>
<proteinExistence type="predicted"/>